<dbReference type="InterPro" id="IPR029058">
    <property type="entry name" value="AB_hydrolase_fold"/>
</dbReference>
<organism evidence="1 2">
    <name type="scientific">Bradyrhizobium xenonodulans</name>
    <dbReference type="NCBI Taxonomy" id="2736875"/>
    <lineage>
        <taxon>Bacteria</taxon>
        <taxon>Pseudomonadati</taxon>
        <taxon>Pseudomonadota</taxon>
        <taxon>Alphaproteobacteria</taxon>
        <taxon>Hyphomicrobiales</taxon>
        <taxon>Nitrobacteraceae</taxon>
        <taxon>Bradyrhizobium</taxon>
    </lineage>
</organism>
<dbReference type="EMBL" id="CP089391">
    <property type="protein sequence ID" value="WBL77957.1"/>
    <property type="molecule type" value="Genomic_DNA"/>
</dbReference>
<gene>
    <name evidence="1" type="ORF">I3J27_34090</name>
</gene>
<dbReference type="Proteomes" id="UP001179614">
    <property type="component" value="Chromosome"/>
</dbReference>
<proteinExistence type="predicted"/>
<dbReference type="Gene3D" id="3.40.50.1820">
    <property type="entry name" value="alpha/beta hydrolase"/>
    <property type="match status" value="1"/>
</dbReference>
<protein>
    <recommendedName>
        <fullName evidence="3">Alpha/beta hydrolase</fullName>
    </recommendedName>
</protein>
<accession>A0ABY7MMS1</accession>
<dbReference type="SUPFAM" id="SSF53474">
    <property type="entry name" value="alpha/beta-Hydrolases"/>
    <property type="match status" value="1"/>
</dbReference>
<keyword evidence="2" id="KW-1185">Reference proteome</keyword>
<name>A0ABY7MMS1_9BRAD</name>
<evidence type="ECO:0000313" key="1">
    <source>
        <dbReference type="EMBL" id="WBL77957.1"/>
    </source>
</evidence>
<evidence type="ECO:0000313" key="2">
    <source>
        <dbReference type="Proteomes" id="UP001179614"/>
    </source>
</evidence>
<dbReference type="PANTHER" id="PTHR22946">
    <property type="entry name" value="DIENELACTONE HYDROLASE DOMAIN-CONTAINING PROTEIN-RELATED"/>
    <property type="match status" value="1"/>
</dbReference>
<dbReference type="InterPro" id="IPR050261">
    <property type="entry name" value="FrsA_esterase"/>
</dbReference>
<sequence length="366" mass="39511">MEYAACSHKGGGLSSVRRRAAAFLDNLTGEENPGTIARQNSITKWTNIGDEQCLVGDFKARKGDSNEAAEARLCALTAFEVARRLLDENDPQCEEVAARIEAGIQCLEVAPANIERVKIASCDCTELLAYYVPAGNHDLPTPAVICISMEDESEATLLARLLPAATNRDMSLLVVSHRDVSNPARGLSQALLSSCLDYLSARPDVDAARIGVYGEGMSAALATDFAASDRRLAAAVCDGGLWHWTRMRASVVWMSRIADEPEDGMVSAHRSQLMRRLRCPVLVVTGGRGVVSVSEAMKLQTECIEERIDLDLAMPRMIKSSGGSIENFVTSDDCILGWLKQKLAFNAAPSSQQTDLPDINAQVLGP</sequence>
<dbReference type="RefSeq" id="WP_270163248.1">
    <property type="nucleotide sequence ID" value="NZ_CP089391.1"/>
</dbReference>
<reference evidence="1" key="1">
    <citation type="submission" date="2021-12" db="EMBL/GenBank/DDBJ databases">
        <title>Bradyrhizobium xenonodulans sp. nov.</title>
        <authorList>
            <person name="Claassens R."/>
            <person name="Venter S.N."/>
            <person name="Beukes C.W."/>
            <person name="Stepkowski T."/>
            <person name="Steenkamp E.T."/>
        </authorList>
    </citation>
    <scope>NUCLEOTIDE SEQUENCE</scope>
    <source>
        <strain evidence="1">14AB</strain>
    </source>
</reference>
<evidence type="ECO:0008006" key="3">
    <source>
        <dbReference type="Google" id="ProtNLM"/>
    </source>
</evidence>
<dbReference type="PANTHER" id="PTHR22946:SF12">
    <property type="entry name" value="CONIDIAL PIGMENT BIOSYNTHESIS PROTEIN AYG1 (AFU_ORTHOLOGUE AFUA_2G17550)"/>
    <property type="match status" value="1"/>
</dbReference>